<dbReference type="GO" id="GO:1902201">
    <property type="term" value="P:negative regulation of bacterial-type flagellum-dependent cell motility"/>
    <property type="evidence" value="ECO:0007669"/>
    <property type="project" value="TreeGrafter"/>
</dbReference>
<dbReference type="SUPFAM" id="SSF55073">
    <property type="entry name" value="Nucleotide cyclase"/>
    <property type="match status" value="1"/>
</dbReference>
<dbReference type="NCBIfam" id="TIGR00254">
    <property type="entry name" value="GGDEF"/>
    <property type="match status" value="1"/>
</dbReference>
<dbReference type="PROSITE" id="PS50887">
    <property type="entry name" value="GGDEF"/>
    <property type="match status" value="1"/>
</dbReference>
<dbReference type="InterPro" id="IPR001789">
    <property type="entry name" value="Sig_transdc_resp-reg_receiver"/>
</dbReference>
<dbReference type="InterPro" id="IPR011006">
    <property type="entry name" value="CheY-like_superfamily"/>
</dbReference>
<dbReference type="EC" id="2.7.7.65" evidence="1"/>
<dbReference type="Gene3D" id="3.30.70.270">
    <property type="match status" value="1"/>
</dbReference>
<comment type="catalytic activity">
    <reaction evidence="2">
        <text>2 GTP = 3',3'-c-di-GMP + 2 diphosphate</text>
        <dbReference type="Rhea" id="RHEA:24898"/>
        <dbReference type="ChEBI" id="CHEBI:33019"/>
        <dbReference type="ChEBI" id="CHEBI:37565"/>
        <dbReference type="ChEBI" id="CHEBI:58805"/>
        <dbReference type="EC" id="2.7.7.65"/>
    </reaction>
</comment>
<dbReference type="GO" id="GO:0005886">
    <property type="term" value="C:plasma membrane"/>
    <property type="evidence" value="ECO:0007669"/>
    <property type="project" value="TreeGrafter"/>
</dbReference>
<dbReference type="PANTHER" id="PTHR45138:SF9">
    <property type="entry name" value="DIGUANYLATE CYCLASE DGCM-RELATED"/>
    <property type="match status" value="1"/>
</dbReference>
<dbReference type="CDD" id="cd01949">
    <property type="entry name" value="GGDEF"/>
    <property type="match status" value="1"/>
</dbReference>
<evidence type="ECO:0000313" key="6">
    <source>
        <dbReference type="EMBL" id="MTW05915.1"/>
    </source>
</evidence>
<dbReference type="InterPro" id="IPR029787">
    <property type="entry name" value="Nucleotide_cyclase"/>
</dbReference>
<dbReference type="GO" id="GO:0043709">
    <property type="term" value="P:cell adhesion involved in single-species biofilm formation"/>
    <property type="evidence" value="ECO:0007669"/>
    <property type="project" value="TreeGrafter"/>
</dbReference>
<proteinExistence type="predicted"/>
<feature type="domain" description="GGDEF" evidence="5">
    <location>
        <begin position="167"/>
        <end position="304"/>
    </location>
</feature>
<dbReference type="Pfam" id="PF00072">
    <property type="entry name" value="Response_reg"/>
    <property type="match status" value="1"/>
</dbReference>
<dbReference type="Gene3D" id="3.40.50.2300">
    <property type="match status" value="1"/>
</dbReference>
<gene>
    <name evidence="6" type="ORF">GM668_27935</name>
</gene>
<dbReference type="SMART" id="SM00448">
    <property type="entry name" value="REC"/>
    <property type="match status" value="1"/>
</dbReference>
<dbReference type="InterPro" id="IPR043128">
    <property type="entry name" value="Rev_trsase/Diguanyl_cyclase"/>
</dbReference>
<dbReference type="EMBL" id="WNLA01000033">
    <property type="protein sequence ID" value="MTW05915.1"/>
    <property type="molecule type" value="Genomic_DNA"/>
</dbReference>
<dbReference type="SUPFAM" id="SSF52172">
    <property type="entry name" value="CheY-like"/>
    <property type="match status" value="1"/>
</dbReference>
<dbReference type="InterPro" id="IPR050469">
    <property type="entry name" value="Diguanylate_Cyclase"/>
</dbReference>
<dbReference type="SMART" id="SM00267">
    <property type="entry name" value="GGDEF"/>
    <property type="match status" value="1"/>
</dbReference>
<feature type="domain" description="Response regulatory" evidence="4">
    <location>
        <begin position="9"/>
        <end position="124"/>
    </location>
</feature>
<comment type="caution">
    <text evidence="6">The sequence shown here is derived from an EMBL/GenBank/DDBJ whole genome shotgun (WGS) entry which is preliminary data.</text>
</comment>
<keyword evidence="3" id="KW-0597">Phosphoprotein</keyword>
<dbReference type="AlphaFoldDB" id="A0A6L6Q8H3"/>
<evidence type="ECO:0000259" key="4">
    <source>
        <dbReference type="PROSITE" id="PS50110"/>
    </source>
</evidence>
<dbReference type="InterPro" id="IPR000160">
    <property type="entry name" value="GGDEF_dom"/>
</dbReference>
<evidence type="ECO:0000313" key="7">
    <source>
        <dbReference type="Proteomes" id="UP000484015"/>
    </source>
</evidence>
<name>A0A6L6Q8H3_9BURK</name>
<dbReference type="GO" id="GO:0052621">
    <property type="term" value="F:diguanylate cyclase activity"/>
    <property type="evidence" value="ECO:0007669"/>
    <property type="project" value="UniProtKB-EC"/>
</dbReference>
<dbReference type="PROSITE" id="PS50110">
    <property type="entry name" value="RESPONSE_REGULATORY"/>
    <property type="match status" value="1"/>
</dbReference>
<dbReference type="RefSeq" id="WP_155442259.1">
    <property type="nucleotide sequence ID" value="NZ_WNLA01000033.1"/>
</dbReference>
<dbReference type="GO" id="GO:0000160">
    <property type="term" value="P:phosphorelay signal transduction system"/>
    <property type="evidence" value="ECO:0007669"/>
    <property type="project" value="InterPro"/>
</dbReference>
<evidence type="ECO:0000256" key="1">
    <source>
        <dbReference type="ARBA" id="ARBA00012528"/>
    </source>
</evidence>
<dbReference type="PANTHER" id="PTHR45138">
    <property type="entry name" value="REGULATORY COMPONENTS OF SENSORY TRANSDUCTION SYSTEM"/>
    <property type="match status" value="1"/>
</dbReference>
<feature type="modified residue" description="4-aspartylphosphate" evidence="3">
    <location>
        <position position="57"/>
    </location>
</feature>
<evidence type="ECO:0000256" key="2">
    <source>
        <dbReference type="ARBA" id="ARBA00034247"/>
    </source>
</evidence>
<evidence type="ECO:0000259" key="5">
    <source>
        <dbReference type="PROSITE" id="PS50887"/>
    </source>
</evidence>
<accession>A0A6L6Q8H3</accession>
<evidence type="ECO:0000256" key="3">
    <source>
        <dbReference type="PROSITE-ProRule" id="PRU00169"/>
    </source>
</evidence>
<dbReference type="Pfam" id="PF00990">
    <property type="entry name" value="GGDEF"/>
    <property type="match status" value="1"/>
</dbReference>
<dbReference type="Proteomes" id="UP000484015">
    <property type="component" value="Unassembled WGS sequence"/>
</dbReference>
<reference evidence="6 7" key="1">
    <citation type="submission" date="2019-11" db="EMBL/GenBank/DDBJ databases">
        <title>Type strains purchased from KCTC, JCM and DSMZ.</title>
        <authorList>
            <person name="Lu H."/>
        </authorList>
    </citation>
    <scope>NUCLEOTIDE SEQUENCE [LARGE SCALE GENOMIC DNA]</scope>
    <source>
        <strain evidence="6 7">KCTC 42409</strain>
    </source>
</reference>
<sequence length="311" mass="33781">MSAQGGESTILIIDDNAETIQLLAAMVRDQGKIIFAMDGAAGLEMARRQRPQLILLDVEMHHMDGFEVCRRIAADPDLPHSPVIFVTAHDSTESELAGLAAGAVDFITKPLIAPVVQARVRTHLRLQAALQSLQGQASRDGLTGLYNRRFFDERMAEEFARHQRQRDLMGVALIDVDHFKLYNDHYGHQMGDTCLKAVAEAIGSGTRRPAEIVARYGGEEFVVLLPNSDWAALEHYGAWICGRVAALQLPHAASLTAPHVSISAGLSAILPEPGSSIEMFLGQADRALYLAKQQGRNCYRVAAEGAGSHGP</sequence>
<dbReference type="FunFam" id="3.30.70.270:FF:000001">
    <property type="entry name" value="Diguanylate cyclase domain protein"/>
    <property type="match status" value="1"/>
</dbReference>
<dbReference type="OrthoDB" id="9813903at2"/>
<organism evidence="6 7">
    <name type="scientific">Pseudoduganella ginsengisoli</name>
    <dbReference type="NCBI Taxonomy" id="1462440"/>
    <lineage>
        <taxon>Bacteria</taxon>
        <taxon>Pseudomonadati</taxon>
        <taxon>Pseudomonadota</taxon>
        <taxon>Betaproteobacteria</taxon>
        <taxon>Burkholderiales</taxon>
        <taxon>Oxalobacteraceae</taxon>
        <taxon>Telluria group</taxon>
        <taxon>Pseudoduganella</taxon>
    </lineage>
</organism>
<protein>
    <recommendedName>
        <fullName evidence="1">diguanylate cyclase</fullName>
        <ecNumber evidence="1">2.7.7.65</ecNumber>
    </recommendedName>
</protein>
<keyword evidence="7" id="KW-1185">Reference proteome</keyword>